<dbReference type="Proteomes" id="UP000475214">
    <property type="component" value="Unassembled WGS sequence"/>
</dbReference>
<organism evidence="8 9">
    <name type="scientific">Phytoactinopolyspora halotolerans</name>
    <dbReference type="NCBI Taxonomy" id="1981512"/>
    <lineage>
        <taxon>Bacteria</taxon>
        <taxon>Bacillati</taxon>
        <taxon>Actinomycetota</taxon>
        <taxon>Actinomycetes</taxon>
        <taxon>Jiangellales</taxon>
        <taxon>Jiangellaceae</taxon>
        <taxon>Phytoactinopolyspora</taxon>
    </lineage>
</organism>
<protein>
    <recommendedName>
        <fullName evidence="2">N-acetylmuramoyl-L-alanine amidase</fullName>
        <ecNumber evidence="2">3.5.1.28</ecNumber>
    </recommendedName>
</protein>
<accession>A0A6L9S5H5</accession>
<dbReference type="FunFam" id="3.40.80.10:FF:000006">
    <property type="entry name" value="N-acetylmuramoyl-L-alanine amidase"/>
    <property type="match status" value="1"/>
</dbReference>
<dbReference type="Pfam" id="PF01510">
    <property type="entry name" value="Amidase_2"/>
    <property type="match status" value="1"/>
</dbReference>
<gene>
    <name evidence="8" type="ORF">G1H10_06180</name>
</gene>
<comment type="caution">
    <text evidence="8">The sequence shown here is derived from an EMBL/GenBank/DDBJ whole genome shotgun (WGS) entry which is preliminary data.</text>
</comment>
<evidence type="ECO:0000259" key="7">
    <source>
        <dbReference type="SMART" id="SM00644"/>
    </source>
</evidence>
<evidence type="ECO:0000256" key="6">
    <source>
        <dbReference type="SAM" id="SignalP"/>
    </source>
</evidence>
<evidence type="ECO:0000256" key="1">
    <source>
        <dbReference type="ARBA" id="ARBA00001561"/>
    </source>
</evidence>
<dbReference type="RefSeq" id="WP_163734183.1">
    <property type="nucleotide sequence ID" value="NZ_JAAGOA010000003.1"/>
</dbReference>
<dbReference type="GO" id="GO:0008745">
    <property type="term" value="F:N-acetylmuramoyl-L-alanine amidase activity"/>
    <property type="evidence" value="ECO:0007669"/>
    <property type="project" value="UniProtKB-EC"/>
</dbReference>
<dbReference type="GO" id="GO:0009254">
    <property type="term" value="P:peptidoglycan turnover"/>
    <property type="evidence" value="ECO:0007669"/>
    <property type="project" value="TreeGrafter"/>
</dbReference>
<feature type="signal peptide" evidence="6">
    <location>
        <begin position="1"/>
        <end position="28"/>
    </location>
</feature>
<dbReference type="EC" id="3.5.1.28" evidence="2"/>
<dbReference type="SUPFAM" id="SSF55846">
    <property type="entry name" value="N-acetylmuramoyl-L-alanine amidase-like"/>
    <property type="match status" value="1"/>
</dbReference>
<dbReference type="GO" id="GO:0009253">
    <property type="term" value="P:peptidoglycan catabolic process"/>
    <property type="evidence" value="ECO:0007669"/>
    <property type="project" value="InterPro"/>
</dbReference>
<feature type="domain" description="N-acetylmuramoyl-L-alanine amidase" evidence="7">
    <location>
        <begin position="290"/>
        <end position="426"/>
    </location>
</feature>
<proteinExistence type="predicted"/>
<evidence type="ECO:0000256" key="5">
    <source>
        <dbReference type="SAM" id="MobiDB-lite"/>
    </source>
</evidence>
<dbReference type="InterPro" id="IPR002502">
    <property type="entry name" value="Amidase_domain"/>
</dbReference>
<keyword evidence="6" id="KW-0732">Signal</keyword>
<evidence type="ECO:0000256" key="2">
    <source>
        <dbReference type="ARBA" id="ARBA00011901"/>
    </source>
</evidence>
<dbReference type="Gene3D" id="3.40.80.10">
    <property type="entry name" value="Peptidoglycan recognition protein-like"/>
    <property type="match status" value="1"/>
</dbReference>
<evidence type="ECO:0000313" key="9">
    <source>
        <dbReference type="Proteomes" id="UP000475214"/>
    </source>
</evidence>
<dbReference type="GO" id="GO:0071555">
    <property type="term" value="P:cell wall organization"/>
    <property type="evidence" value="ECO:0007669"/>
    <property type="project" value="UniProtKB-KW"/>
</dbReference>
<keyword evidence="3" id="KW-0378">Hydrolase</keyword>
<dbReference type="AlphaFoldDB" id="A0A6L9S5H5"/>
<dbReference type="InterPro" id="IPR051206">
    <property type="entry name" value="NAMLAA_amidase_2"/>
</dbReference>
<feature type="compositionally biased region" description="Basic and acidic residues" evidence="5">
    <location>
        <begin position="108"/>
        <end position="121"/>
    </location>
</feature>
<dbReference type="PANTHER" id="PTHR30417">
    <property type="entry name" value="N-ACETYLMURAMOYL-L-ALANINE AMIDASE AMID"/>
    <property type="match status" value="1"/>
</dbReference>
<dbReference type="CDD" id="cd06583">
    <property type="entry name" value="PGRP"/>
    <property type="match status" value="1"/>
</dbReference>
<comment type="catalytic activity">
    <reaction evidence="1">
        <text>Hydrolyzes the link between N-acetylmuramoyl residues and L-amino acid residues in certain cell-wall glycopeptides.</text>
        <dbReference type="EC" id="3.5.1.28"/>
    </reaction>
</comment>
<dbReference type="EMBL" id="JAAGOA010000003">
    <property type="protein sequence ID" value="NED99751.1"/>
    <property type="molecule type" value="Genomic_DNA"/>
</dbReference>
<name>A0A6L9S5H5_9ACTN</name>
<keyword evidence="4" id="KW-0961">Cell wall biogenesis/degradation</keyword>
<evidence type="ECO:0000256" key="4">
    <source>
        <dbReference type="ARBA" id="ARBA00023316"/>
    </source>
</evidence>
<evidence type="ECO:0000256" key="3">
    <source>
        <dbReference type="ARBA" id="ARBA00022801"/>
    </source>
</evidence>
<feature type="region of interest" description="Disordered" evidence="5">
    <location>
        <begin position="100"/>
        <end position="137"/>
    </location>
</feature>
<dbReference type="SMART" id="SM00644">
    <property type="entry name" value="Ami_2"/>
    <property type="match status" value="1"/>
</dbReference>
<evidence type="ECO:0000313" key="8">
    <source>
        <dbReference type="EMBL" id="NED99751.1"/>
    </source>
</evidence>
<dbReference type="Gene3D" id="1.10.530.10">
    <property type="match status" value="1"/>
</dbReference>
<reference evidence="8 9" key="1">
    <citation type="submission" date="2020-02" db="EMBL/GenBank/DDBJ databases">
        <authorList>
            <person name="Li X.-J."/>
            <person name="Han X.-M."/>
        </authorList>
    </citation>
    <scope>NUCLEOTIDE SEQUENCE [LARGE SCALE GENOMIC DNA]</scope>
    <source>
        <strain evidence="8 9">CCTCC AB 2017055</strain>
    </source>
</reference>
<sequence>MRRSRPRRPSLTARSTTLAGLTVLAALASVAVLPSGATPGPDGDDRQHQYEAAAEEYGVPESVLLGVSYLQSRWDVNGGSPSTSGGFGPMHLTDAQYVAGLPAGGHHHGTDEDPRGDDARDTLTVTHPDVEPPDEESLQTLDAAATLTGAAEAELRSDPAANIRGGAALLARYQRDLGAPLGSDTDPADWYGAVARYSGADTADAARFFADEVYATIRAGAERVTDDGQLVTLAAHRGLEPDRAWIEALGLDDTERPDEIECPRALSCEWLPAPYELRGDGTNVNSYGNHDLGNRPEQQKIEYIIIHDAEGYFGPTTELAQDKNWVSWHYTLRSSDGHIAQHLESKNVGWHAGNWFVNAKSIGLEHEGFAAQGTWYTEAMYRTSAKLVRHLAEKFDIPIDREHIIGHDNIPGITPAYVAGMHWDPGPYWDWSHYFDLLGAPARSTGTPRTGLVTIDPDFAANRPAFTGCEERGVPCPERGSSAVILHSEPSHDAPLVTDIGLHPDGSPSTMHISDHGARASAGQTYAIADHDGDWTAIWYLGQKAWFYNPSDAPAAVWSRGLVVTPKEGLDSVPVYGRAYPEPAAFPDGVPVQPIVPLQYELSAGERYAAGPTLQGEYYRATTYDGSSPGDWTVIRGDMEYIQIQFGHRVMFVDADDVDVFPASRNAPQP</sequence>
<dbReference type="InterPro" id="IPR036505">
    <property type="entry name" value="Amidase/PGRP_sf"/>
</dbReference>
<feature type="chain" id="PRO_5039256280" description="N-acetylmuramoyl-L-alanine amidase" evidence="6">
    <location>
        <begin position="29"/>
        <end position="670"/>
    </location>
</feature>
<keyword evidence="9" id="KW-1185">Reference proteome</keyword>
<dbReference type="PANTHER" id="PTHR30417:SF1">
    <property type="entry name" value="N-ACETYLMURAMOYL-L-ALANINE AMIDASE AMID"/>
    <property type="match status" value="1"/>
</dbReference>